<evidence type="ECO:0000313" key="2">
    <source>
        <dbReference type="Proteomes" id="UP000824002"/>
    </source>
</evidence>
<organism evidence="1 2">
    <name type="scientific">Candidatus Merdivicinus excrementipullorum</name>
    <dbReference type="NCBI Taxonomy" id="2840867"/>
    <lineage>
        <taxon>Bacteria</taxon>
        <taxon>Bacillati</taxon>
        <taxon>Bacillota</taxon>
        <taxon>Clostridia</taxon>
        <taxon>Eubacteriales</taxon>
        <taxon>Oscillospiraceae</taxon>
        <taxon>Oscillospiraceae incertae sedis</taxon>
        <taxon>Candidatus Merdivicinus</taxon>
    </lineage>
</organism>
<dbReference type="EMBL" id="DVJP01000004">
    <property type="protein sequence ID" value="HIS75235.1"/>
    <property type="molecule type" value="Genomic_DNA"/>
</dbReference>
<protein>
    <submittedName>
        <fullName evidence="1">Recombinase family protein</fullName>
    </submittedName>
</protein>
<dbReference type="Proteomes" id="UP000824002">
    <property type="component" value="Unassembled WGS sequence"/>
</dbReference>
<dbReference type="AlphaFoldDB" id="A0A9D1FL92"/>
<name>A0A9D1FL92_9FIRM</name>
<proteinExistence type="predicted"/>
<gene>
    <name evidence="1" type="ORF">IAB51_00335</name>
</gene>
<reference evidence="1" key="2">
    <citation type="journal article" date="2021" name="PeerJ">
        <title>Extensive microbial diversity within the chicken gut microbiome revealed by metagenomics and culture.</title>
        <authorList>
            <person name="Gilroy R."/>
            <person name="Ravi A."/>
            <person name="Getino M."/>
            <person name="Pursley I."/>
            <person name="Horton D.L."/>
            <person name="Alikhan N.F."/>
            <person name="Baker D."/>
            <person name="Gharbi K."/>
            <person name="Hall N."/>
            <person name="Watson M."/>
            <person name="Adriaenssens E.M."/>
            <person name="Foster-Nyarko E."/>
            <person name="Jarju S."/>
            <person name="Secka A."/>
            <person name="Antonio M."/>
            <person name="Oren A."/>
            <person name="Chaudhuri R.R."/>
            <person name="La Ragione R."/>
            <person name="Hildebrand F."/>
            <person name="Pallen M.J."/>
        </authorList>
    </citation>
    <scope>NUCLEOTIDE SEQUENCE</scope>
    <source>
        <strain evidence="1">CHK199-13235</strain>
    </source>
</reference>
<feature type="non-terminal residue" evidence="1">
    <location>
        <position position="1"/>
    </location>
</feature>
<evidence type="ECO:0000313" key="1">
    <source>
        <dbReference type="EMBL" id="HIS75235.1"/>
    </source>
</evidence>
<sequence length="69" mass="7739">QQADAKQVSNRSDALTQEFIQLVSSTDFNATGYSDTLVIRTIEEITVLSHDKIRIRFMGGYAVEEELGM</sequence>
<reference evidence="1" key="1">
    <citation type="submission" date="2020-10" db="EMBL/GenBank/DDBJ databases">
        <authorList>
            <person name="Gilroy R."/>
        </authorList>
    </citation>
    <scope>NUCLEOTIDE SEQUENCE</scope>
    <source>
        <strain evidence="1">CHK199-13235</strain>
    </source>
</reference>
<accession>A0A9D1FL92</accession>
<comment type="caution">
    <text evidence="1">The sequence shown here is derived from an EMBL/GenBank/DDBJ whole genome shotgun (WGS) entry which is preliminary data.</text>
</comment>